<feature type="non-terminal residue" evidence="1">
    <location>
        <position position="93"/>
    </location>
</feature>
<accession>A0A815VQP5</accession>
<evidence type="ECO:0000313" key="2">
    <source>
        <dbReference type="EMBL" id="CAF4398936.1"/>
    </source>
</evidence>
<proteinExistence type="predicted"/>
<dbReference type="InterPro" id="IPR019384">
    <property type="entry name" value="FHIP"/>
</dbReference>
<evidence type="ECO:0000313" key="1">
    <source>
        <dbReference type="EMBL" id="CAF1538818.1"/>
    </source>
</evidence>
<comment type="caution">
    <text evidence="1">The sequence shown here is derived from an EMBL/GenBank/DDBJ whole genome shotgun (WGS) entry which is preliminary data.</text>
</comment>
<gene>
    <name evidence="1" type="ORF">GPM918_LOCUS38504</name>
    <name evidence="2" type="ORF">SRO942_LOCUS39330</name>
</gene>
<dbReference type="OrthoDB" id="6287422at2759"/>
<name>A0A815VQP5_9BILA</name>
<dbReference type="Proteomes" id="UP000663829">
    <property type="component" value="Unassembled WGS sequence"/>
</dbReference>
<keyword evidence="3" id="KW-1185">Reference proteome</keyword>
<sequence length="93" mass="10947">CPEYVHELKYHQLRFLGYLSSRSRHKLLFHKQIFEPLLNLLKWCESSSCIDLIEKHRIVVLNQIAHPSIGHHLIQYVYHGFLVPVIGAAIYQV</sequence>
<organism evidence="1 3">
    <name type="scientific">Didymodactylos carnosus</name>
    <dbReference type="NCBI Taxonomy" id="1234261"/>
    <lineage>
        <taxon>Eukaryota</taxon>
        <taxon>Metazoa</taxon>
        <taxon>Spiralia</taxon>
        <taxon>Gnathifera</taxon>
        <taxon>Rotifera</taxon>
        <taxon>Eurotatoria</taxon>
        <taxon>Bdelloidea</taxon>
        <taxon>Philodinida</taxon>
        <taxon>Philodinidae</taxon>
        <taxon>Didymodactylos</taxon>
    </lineage>
</organism>
<dbReference type="PANTHER" id="PTHR21705:SF11">
    <property type="entry name" value="FHIP FAMILY PROTEIN CG3558"/>
    <property type="match status" value="1"/>
</dbReference>
<protein>
    <submittedName>
        <fullName evidence="1">Uncharacterized protein</fullName>
    </submittedName>
</protein>
<reference evidence="1" key="1">
    <citation type="submission" date="2021-02" db="EMBL/GenBank/DDBJ databases">
        <authorList>
            <person name="Nowell W R."/>
        </authorList>
    </citation>
    <scope>NUCLEOTIDE SEQUENCE</scope>
</reference>
<evidence type="ECO:0000313" key="3">
    <source>
        <dbReference type="Proteomes" id="UP000663829"/>
    </source>
</evidence>
<dbReference type="AlphaFoldDB" id="A0A815VQP5"/>
<dbReference type="PANTHER" id="PTHR21705">
    <property type="entry name" value="RAI16 PROTEIN-RELATED"/>
    <property type="match status" value="1"/>
</dbReference>
<dbReference type="Proteomes" id="UP000681722">
    <property type="component" value="Unassembled WGS sequence"/>
</dbReference>
<dbReference type="EMBL" id="CAJNOQ010025611">
    <property type="protein sequence ID" value="CAF1538818.1"/>
    <property type="molecule type" value="Genomic_DNA"/>
</dbReference>
<dbReference type="EMBL" id="CAJOBC010091235">
    <property type="protein sequence ID" value="CAF4398936.1"/>
    <property type="molecule type" value="Genomic_DNA"/>
</dbReference>